<protein>
    <submittedName>
        <fullName evidence="4">HET-domain-containing protein</fullName>
    </submittedName>
</protein>
<dbReference type="Pfam" id="PF06985">
    <property type="entry name" value="HET"/>
    <property type="match status" value="1"/>
</dbReference>
<name>A0A6A5VS32_9PLEO</name>
<proteinExistence type="predicted"/>
<feature type="compositionally biased region" description="Polar residues" evidence="2">
    <location>
        <begin position="908"/>
        <end position="921"/>
    </location>
</feature>
<feature type="region of interest" description="Disordered" evidence="2">
    <location>
        <begin position="304"/>
        <end position="348"/>
    </location>
</feature>
<dbReference type="InterPro" id="IPR010730">
    <property type="entry name" value="HET"/>
</dbReference>
<keyword evidence="5" id="KW-1185">Reference proteome</keyword>
<evidence type="ECO:0000256" key="1">
    <source>
        <dbReference type="SAM" id="Coils"/>
    </source>
</evidence>
<reference evidence="4" key="1">
    <citation type="journal article" date="2020" name="Stud. Mycol.">
        <title>101 Dothideomycetes genomes: a test case for predicting lifestyles and emergence of pathogens.</title>
        <authorList>
            <person name="Haridas S."/>
            <person name="Albert R."/>
            <person name="Binder M."/>
            <person name="Bloem J."/>
            <person name="Labutti K."/>
            <person name="Salamov A."/>
            <person name="Andreopoulos B."/>
            <person name="Baker S."/>
            <person name="Barry K."/>
            <person name="Bills G."/>
            <person name="Bluhm B."/>
            <person name="Cannon C."/>
            <person name="Castanera R."/>
            <person name="Culley D."/>
            <person name="Daum C."/>
            <person name="Ezra D."/>
            <person name="Gonzalez J."/>
            <person name="Henrissat B."/>
            <person name="Kuo A."/>
            <person name="Liang C."/>
            <person name="Lipzen A."/>
            <person name="Lutzoni F."/>
            <person name="Magnuson J."/>
            <person name="Mondo S."/>
            <person name="Nolan M."/>
            <person name="Ohm R."/>
            <person name="Pangilinan J."/>
            <person name="Park H.-J."/>
            <person name="Ramirez L."/>
            <person name="Alfaro M."/>
            <person name="Sun H."/>
            <person name="Tritt A."/>
            <person name="Yoshinaga Y."/>
            <person name="Zwiers L.-H."/>
            <person name="Turgeon B."/>
            <person name="Goodwin S."/>
            <person name="Spatafora J."/>
            <person name="Crous P."/>
            <person name="Grigoriev I."/>
        </authorList>
    </citation>
    <scope>NUCLEOTIDE SEQUENCE</scope>
    <source>
        <strain evidence="4">CBS 107.79</strain>
    </source>
</reference>
<sequence length="1299" mass="150374">MASNGTHLPHLHSESIGHNECCEQQARKNQQDPANQKPYKYKEIARKRGGIRILKLHPGNPQNPDVECELIETGTDGTEPVKYEALSWCWGKEKMDNYINLHKGDKVFTKHIQPNLFKALKALRYRNKYRHLWVDAVCINQDNIEEKNHQVEMMFEIYGNADNVCIWLGDSNESSCLALRFIEQEVLKLKDFDRLCEQRDASAKWRALLELMQRDWFSRRWVVQEIALAREATVYCGQHSIGWKDFAVAVELFVEVETATHRLSEVMRKNTRDEHVPDLFEHVSALGASLLVDATDRLFRDFKQEHQVNEENNNEDDDEDEADDEVKDGADKDASIGESPNEMSGSTVVAKNKMRPLLSLEYLVSSLTIFDTTMPHDTIYALLAIAKDTTPQAASRQSDVSKSTDYVRQGLEVFTQRKRYTVDYDLPYVDVCKEFVQFAIARSTQVDPSRALDVICRPWATDQKVLNKRKYTEEQDQKRLDLEIRRRKRALDKRLQMQLPLATDLRSRERAEQLAAERQKQTKRLKEELDDLENKFKRHEKKKQEDMDLPSWVPQLSGAPFGMYQQAGIEGVKMSRKNADPLVGLPSTTHKIYAAAENKRVDSKILKFRKRCDLDLNHYSMYARGFELDIIDKVEQVSLNGQIPREWADLAGWNDAKGKLPEAFWRTLVADRGKDGKNPPVYYSKACAESFKKGGYESGAVNTKDLIHYEQNSVVSQFCRRVQAVIWNRALIRTKKSRLGLVSKDVKEGDLVCILYGLSVPVILNKSDRKDEDVYEKELQWEAEFLVNMVHRSWVEHKERRRQHELRKSAEMAELLRQWRKKSKWVTSRDLVKRVSNALETGNSKLTRDFARETIEEAIKTPLKDFDEFRRTNWKEEWPSIEKRLEREKLAKLAKKQGKGTVLKENEQQSAPNEPQPSGVQVQIGAAVGKTPKPSLARAEEYGFVYETTKDGTTDRKRLVDWWEFDYQLKAFRRWKEIVKERKKCREEEWKDIVDRVEELRKKNEFSRYKGKRQQENLWKHSEEDEKTFAEEKKKYEEECKEKERKRDAESKDESARYSKPYVTRELLKLMLAQIESGNLERPDHHNDSGPIPNHESPMVQSASEDEGERALDGSSTGSVDPHLEDENTTAGAQEANIDDVPMSDSTATLLPARASTTAEPSSNHTLDKSNDSAEPNHSDDYLGKVRPSWIKKAQREALQRAKEKAKARDHAYAIRPAPPEESPKKKELTKEDEENRDAAMKDIKDALRERYGDDGYYSYKMLGECYIHGMMDGEAMLLQNEGDVEDPKPIPAKVFEIR</sequence>
<dbReference type="OrthoDB" id="3477286at2759"/>
<feature type="compositionally biased region" description="Basic and acidic residues" evidence="2">
    <location>
        <begin position="1201"/>
        <end position="1213"/>
    </location>
</feature>
<feature type="compositionally biased region" description="Acidic residues" evidence="2">
    <location>
        <begin position="312"/>
        <end position="326"/>
    </location>
</feature>
<accession>A0A6A5VS32</accession>
<dbReference type="InterPro" id="IPR052895">
    <property type="entry name" value="HetReg/Transcr_Mod"/>
</dbReference>
<evidence type="ECO:0000259" key="3">
    <source>
        <dbReference type="Pfam" id="PF06985"/>
    </source>
</evidence>
<feature type="domain" description="Heterokaryon incompatibility" evidence="3">
    <location>
        <begin position="83"/>
        <end position="225"/>
    </location>
</feature>
<feature type="compositionally biased region" description="Basic and acidic residues" evidence="2">
    <location>
        <begin position="1166"/>
        <end position="1184"/>
    </location>
</feature>
<organism evidence="4 5">
    <name type="scientific">Bimuria novae-zelandiae CBS 107.79</name>
    <dbReference type="NCBI Taxonomy" id="1447943"/>
    <lineage>
        <taxon>Eukaryota</taxon>
        <taxon>Fungi</taxon>
        <taxon>Dikarya</taxon>
        <taxon>Ascomycota</taxon>
        <taxon>Pezizomycotina</taxon>
        <taxon>Dothideomycetes</taxon>
        <taxon>Pleosporomycetidae</taxon>
        <taxon>Pleosporales</taxon>
        <taxon>Massarineae</taxon>
        <taxon>Didymosphaeriaceae</taxon>
        <taxon>Bimuria</taxon>
    </lineage>
</organism>
<evidence type="ECO:0000313" key="4">
    <source>
        <dbReference type="EMBL" id="KAF1980523.1"/>
    </source>
</evidence>
<feature type="region of interest" description="Disordered" evidence="2">
    <location>
        <begin position="1201"/>
        <end position="1239"/>
    </location>
</feature>
<dbReference type="EMBL" id="ML976656">
    <property type="protein sequence ID" value="KAF1980523.1"/>
    <property type="molecule type" value="Genomic_DNA"/>
</dbReference>
<evidence type="ECO:0000256" key="2">
    <source>
        <dbReference type="SAM" id="MobiDB-lite"/>
    </source>
</evidence>
<keyword evidence="1" id="KW-0175">Coiled coil</keyword>
<gene>
    <name evidence="4" type="ORF">BU23DRAFT_594697</name>
</gene>
<evidence type="ECO:0000313" key="5">
    <source>
        <dbReference type="Proteomes" id="UP000800036"/>
    </source>
</evidence>
<feature type="region of interest" description="Disordered" evidence="2">
    <location>
        <begin position="896"/>
        <end position="921"/>
    </location>
</feature>
<feature type="compositionally biased region" description="Basic and acidic residues" evidence="2">
    <location>
        <begin position="1012"/>
        <end position="1057"/>
    </location>
</feature>
<feature type="region of interest" description="Disordered" evidence="2">
    <location>
        <begin position="1012"/>
        <end position="1058"/>
    </location>
</feature>
<dbReference type="PANTHER" id="PTHR24148:SF64">
    <property type="entry name" value="HETEROKARYON INCOMPATIBILITY DOMAIN-CONTAINING PROTEIN"/>
    <property type="match status" value="1"/>
</dbReference>
<feature type="region of interest" description="Disordered" evidence="2">
    <location>
        <begin position="1080"/>
        <end position="1187"/>
    </location>
</feature>
<dbReference type="PANTHER" id="PTHR24148">
    <property type="entry name" value="ANKYRIN REPEAT DOMAIN-CONTAINING PROTEIN 39 HOMOLOG-RELATED"/>
    <property type="match status" value="1"/>
</dbReference>
<feature type="coiled-coil region" evidence="1">
    <location>
        <begin position="508"/>
        <end position="549"/>
    </location>
</feature>
<feature type="compositionally biased region" description="Polar residues" evidence="2">
    <location>
        <begin position="1144"/>
        <end position="1165"/>
    </location>
</feature>
<dbReference type="Proteomes" id="UP000800036">
    <property type="component" value="Unassembled WGS sequence"/>
</dbReference>